<dbReference type="SUPFAM" id="SSF51101">
    <property type="entry name" value="Mannose-binding lectins"/>
    <property type="match status" value="1"/>
</dbReference>
<evidence type="ECO:0000256" key="1">
    <source>
        <dbReference type="ARBA" id="ARBA00022734"/>
    </source>
</evidence>
<name>A0A5J9VI34_9POAL</name>
<keyword evidence="1" id="KW-0430">Lectin</keyword>
<dbReference type="InterPro" id="IPR036404">
    <property type="entry name" value="Jacalin-like_lectin_dom_sf"/>
</dbReference>
<feature type="domain" description="Jacalin-type lectin" evidence="2">
    <location>
        <begin position="33"/>
        <end position="211"/>
    </location>
</feature>
<dbReference type="SMART" id="SM00915">
    <property type="entry name" value="Jacalin"/>
    <property type="match status" value="1"/>
</dbReference>
<protein>
    <recommendedName>
        <fullName evidence="2">Jacalin-type lectin domain-containing protein</fullName>
    </recommendedName>
</protein>
<dbReference type="InterPro" id="IPR001229">
    <property type="entry name" value="Jacalin-like_lectin_dom"/>
</dbReference>
<dbReference type="PANTHER" id="PTHR47293:SF28">
    <property type="entry name" value="JACALIN-TYPE LECTIN DOMAIN-CONTAINING PROTEIN"/>
    <property type="match status" value="1"/>
</dbReference>
<sequence>MFLSQQNDMNTVFWWFPHQQPAHQRRMVASSKVIRVGPWGGRGGSPWDDGPHRGVRSITLAYSRFLESMTVEYVDRSGRPVYGEKHGGGTSRSRSEKVPLIPNQVVCARSMHVSSIFVCNGQLIDDIWVQIELDFPYEFVTGVSGRYQEVHVGSLPVVRSLTFTTSRGKVHGPFGYDEGTPFAYPMEGGVVVGFTGRSSWHVDALGLYVAALRPETLCDVVHERGLSAYRSFVYGGGGARYPQQQQQQQQQYGTTAQHHQAKRPFEWCYK</sequence>
<dbReference type="Gene3D" id="2.100.10.30">
    <property type="entry name" value="Jacalin-like lectin domain"/>
    <property type="match status" value="1"/>
</dbReference>
<dbReference type="GO" id="GO:0030246">
    <property type="term" value="F:carbohydrate binding"/>
    <property type="evidence" value="ECO:0007669"/>
    <property type="project" value="UniProtKB-KW"/>
</dbReference>
<dbReference type="CDD" id="cd09612">
    <property type="entry name" value="Jacalin"/>
    <property type="match status" value="1"/>
</dbReference>
<comment type="caution">
    <text evidence="3">The sequence shown here is derived from an EMBL/GenBank/DDBJ whole genome shotgun (WGS) entry which is preliminary data.</text>
</comment>
<dbReference type="AlphaFoldDB" id="A0A5J9VI34"/>
<dbReference type="PANTHER" id="PTHR47293">
    <property type="entry name" value="JACALIN-RELATED LECTIN 3"/>
    <property type="match status" value="1"/>
</dbReference>
<reference evidence="3 4" key="1">
    <citation type="journal article" date="2019" name="Sci. Rep.">
        <title>A high-quality genome of Eragrostis curvula grass provides insights into Poaceae evolution and supports new strategies to enhance forage quality.</title>
        <authorList>
            <person name="Carballo J."/>
            <person name="Santos B.A.C.M."/>
            <person name="Zappacosta D."/>
            <person name="Garbus I."/>
            <person name="Selva J.P."/>
            <person name="Gallo C.A."/>
            <person name="Diaz A."/>
            <person name="Albertini E."/>
            <person name="Caccamo M."/>
            <person name="Echenique V."/>
        </authorList>
    </citation>
    <scope>NUCLEOTIDE SEQUENCE [LARGE SCALE GENOMIC DNA]</scope>
    <source>
        <strain evidence="4">cv. Victoria</strain>
        <tissue evidence="3">Leaf</tissue>
    </source>
</reference>
<evidence type="ECO:0000313" key="4">
    <source>
        <dbReference type="Proteomes" id="UP000324897"/>
    </source>
</evidence>
<dbReference type="EMBL" id="RWGY01000009">
    <property type="protein sequence ID" value="TVU35378.1"/>
    <property type="molecule type" value="Genomic_DNA"/>
</dbReference>
<evidence type="ECO:0000313" key="3">
    <source>
        <dbReference type="EMBL" id="TVU35378.1"/>
    </source>
</evidence>
<dbReference type="Proteomes" id="UP000324897">
    <property type="component" value="Unassembled WGS sequence"/>
</dbReference>
<dbReference type="OrthoDB" id="1901752at2759"/>
<dbReference type="InterPro" id="IPR033734">
    <property type="entry name" value="Jacalin-like_lectin_dom_plant"/>
</dbReference>
<proteinExistence type="predicted"/>
<dbReference type="Gramene" id="TVU35378">
    <property type="protein sequence ID" value="TVU35378"/>
    <property type="gene ID" value="EJB05_17265"/>
</dbReference>
<organism evidence="3 4">
    <name type="scientific">Eragrostis curvula</name>
    <name type="common">weeping love grass</name>
    <dbReference type="NCBI Taxonomy" id="38414"/>
    <lineage>
        <taxon>Eukaryota</taxon>
        <taxon>Viridiplantae</taxon>
        <taxon>Streptophyta</taxon>
        <taxon>Embryophyta</taxon>
        <taxon>Tracheophyta</taxon>
        <taxon>Spermatophyta</taxon>
        <taxon>Magnoliopsida</taxon>
        <taxon>Liliopsida</taxon>
        <taxon>Poales</taxon>
        <taxon>Poaceae</taxon>
        <taxon>PACMAD clade</taxon>
        <taxon>Chloridoideae</taxon>
        <taxon>Eragrostideae</taxon>
        <taxon>Eragrostidinae</taxon>
        <taxon>Eragrostis</taxon>
    </lineage>
</organism>
<keyword evidence="4" id="KW-1185">Reference proteome</keyword>
<dbReference type="Pfam" id="PF01419">
    <property type="entry name" value="Jacalin"/>
    <property type="match status" value="2"/>
</dbReference>
<gene>
    <name evidence="3" type="ORF">EJB05_17265</name>
</gene>
<dbReference type="PROSITE" id="PS51752">
    <property type="entry name" value="JACALIN_LECTIN"/>
    <property type="match status" value="1"/>
</dbReference>
<evidence type="ECO:0000259" key="2">
    <source>
        <dbReference type="PROSITE" id="PS51752"/>
    </source>
</evidence>
<accession>A0A5J9VI34</accession>